<proteinExistence type="predicted"/>
<reference evidence="2 3" key="1">
    <citation type="submission" date="2020-08" db="EMBL/GenBank/DDBJ databases">
        <title>Genomic Encyclopedia of Type Strains, Phase III (KMG-III): the genomes of soil and plant-associated and newly described type strains.</title>
        <authorList>
            <person name="Whitman W."/>
        </authorList>
    </citation>
    <scope>NUCLEOTIDE SEQUENCE [LARGE SCALE GENOMIC DNA]</scope>
    <source>
        <strain evidence="2 3">CECT 8571</strain>
    </source>
</reference>
<evidence type="ECO:0000256" key="1">
    <source>
        <dbReference type="SAM" id="SignalP"/>
    </source>
</evidence>
<feature type="chain" id="PRO_5032628382" description="DUF1573 domain-containing protein" evidence="1">
    <location>
        <begin position="22"/>
        <end position="201"/>
    </location>
</feature>
<organism evidence="2 3">
    <name type="scientific">Simiduia aestuariiviva</name>
    <dbReference type="NCBI Taxonomy" id="1510459"/>
    <lineage>
        <taxon>Bacteria</taxon>
        <taxon>Pseudomonadati</taxon>
        <taxon>Pseudomonadota</taxon>
        <taxon>Gammaproteobacteria</taxon>
        <taxon>Cellvibrionales</taxon>
        <taxon>Cellvibrionaceae</taxon>
        <taxon>Simiduia</taxon>
    </lineage>
</organism>
<protein>
    <recommendedName>
        <fullName evidence="4">DUF1573 domain-containing protein</fullName>
    </recommendedName>
</protein>
<feature type="signal peptide" evidence="1">
    <location>
        <begin position="1"/>
        <end position="21"/>
    </location>
</feature>
<dbReference type="PROSITE" id="PS51257">
    <property type="entry name" value="PROKAR_LIPOPROTEIN"/>
    <property type="match status" value="1"/>
</dbReference>
<gene>
    <name evidence="2" type="ORF">FHS30_002649</name>
</gene>
<dbReference type="EMBL" id="JACHXZ010000003">
    <property type="protein sequence ID" value="MBB3169441.1"/>
    <property type="molecule type" value="Genomic_DNA"/>
</dbReference>
<keyword evidence="3" id="KW-1185">Reference proteome</keyword>
<evidence type="ECO:0000313" key="2">
    <source>
        <dbReference type="EMBL" id="MBB3169441.1"/>
    </source>
</evidence>
<keyword evidence="1" id="KW-0732">Signal</keyword>
<name>A0A839URV5_9GAMM</name>
<dbReference type="RefSeq" id="WP_183910909.1">
    <property type="nucleotide sequence ID" value="NZ_JACHXZ010000003.1"/>
</dbReference>
<comment type="caution">
    <text evidence="2">The sequence shown here is derived from an EMBL/GenBank/DDBJ whole genome shotgun (WGS) entry which is preliminary data.</text>
</comment>
<evidence type="ECO:0000313" key="3">
    <source>
        <dbReference type="Proteomes" id="UP000559987"/>
    </source>
</evidence>
<sequence length="201" mass="21935">MKTKAIVILMFVIILAGCARNHPAPSLTNNPQDSIISEFGSINVLKSAKVNVLPLESKKYSIQPHDPIVNFGEYMSNYKVFSMDLAEGDTFNVDITSICSCIGLNKRILVPRAYVVNADGNVIETMASKYRSELSFVGYSLSGTVKTEGMYFLVVAANNSNPGKPVAMDTVQVNGYIPTGIRISNNSSPYGQMFIHGRITK</sequence>
<dbReference type="AlphaFoldDB" id="A0A839URV5"/>
<evidence type="ECO:0008006" key="4">
    <source>
        <dbReference type="Google" id="ProtNLM"/>
    </source>
</evidence>
<accession>A0A839URV5</accession>
<dbReference type="Proteomes" id="UP000559987">
    <property type="component" value="Unassembled WGS sequence"/>
</dbReference>